<name>A0A9W6WY40_9STRA</name>
<dbReference type="Proteomes" id="UP001165121">
    <property type="component" value="Unassembled WGS sequence"/>
</dbReference>
<sequence length="118" mass="13295">MSTRTSPSKPNLTDKELKDAVHGSKTVQRTGETDRMFPIRKENDGIRGFAAEDSRHQGKRRAPVGRRARRQDQVKAQSSREEGAKLSKNMANPPASITRFDELRGNVVRLECSHKLPE</sequence>
<organism evidence="2 3">
    <name type="scientific">Phytophthora fragariaefolia</name>
    <dbReference type="NCBI Taxonomy" id="1490495"/>
    <lineage>
        <taxon>Eukaryota</taxon>
        <taxon>Sar</taxon>
        <taxon>Stramenopiles</taxon>
        <taxon>Oomycota</taxon>
        <taxon>Peronosporomycetes</taxon>
        <taxon>Peronosporales</taxon>
        <taxon>Peronosporaceae</taxon>
        <taxon>Phytophthora</taxon>
    </lineage>
</organism>
<keyword evidence="3" id="KW-1185">Reference proteome</keyword>
<evidence type="ECO:0000256" key="1">
    <source>
        <dbReference type="SAM" id="MobiDB-lite"/>
    </source>
</evidence>
<proteinExistence type="predicted"/>
<accession>A0A9W6WY40</accession>
<feature type="compositionally biased region" description="Polar residues" evidence="1">
    <location>
        <begin position="1"/>
        <end position="11"/>
    </location>
</feature>
<evidence type="ECO:0000313" key="2">
    <source>
        <dbReference type="EMBL" id="GMF22069.1"/>
    </source>
</evidence>
<reference evidence="2" key="1">
    <citation type="submission" date="2023-04" db="EMBL/GenBank/DDBJ databases">
        <title>Phytophthora fragariaefolia NBRC 109709.</title>
        <authorList>
            <person name="Ichikawa N."/>
            <person name="Sato H."/>
            <person name="Tonouchi N."/>
        </authorList>
    </citation>
    <scope>NUCLEOTIDE SEQUENCE</scope>
    <source>
        <strain evidence="2">NBRC 109709</strain>
    </source>
</reference>
<dbReference type="EMBL" id="BSXT01000244">
    <property type="protein sequence ID" value="GMF22069.1"/>
    <property type="molecule type" value="Genomic_DNA"/>
</dbReference>
<protein>
    <submittedName>
        <fullName evidence="2">Unnamed protein product</fullName>
    </submittedName>
</protein>
<feature type="compositionally biased region" description="Basic residues" evidence="1">
    <location>
        <begin position="57"/>
        <end position="69"/>
    </location>
</feature>
<feature type="region of interest" description="Disordered" evidence="1">
    <location>
        <begin position="1"/>
        <end position="96"/>
    </location>
</feature>
<evidence type="ECO:0000313" key="3">
    <source>
        <dbReference type="Proteomes" id="UP001165121"/>
    </source>
</evidence>
<feature type="compositionally biased region" description="Basic and acidic residues" evidence="1">
    <location>
        <begin position="70"/>
        <end position="85"/>
    </location>
</feature>
<gene>
    <name evidence="2" type="ORF">Pfra01_000314300</name>
</gene>
<feature type="compositionally biased region" description="Basic and acidic residues" evidence="1">
    <location>
        <begin position="31"/>
        <end position="56"/>
    </location>
</feature>
<feature type="compositionally biased region" description="Basic and acidic residues" evidence="1">
    <location>
        <begin position="12"/>
        <end position="22"/>
    </location>
</feature>
<comment type="caution">
    <text evidence="2">The sequence shown here is derived from an EMBL/GenBank/DDBJ whole genome shotgun (WGS) entry which is preliminary data.</text>
</comment>
<dbReference type="AlphaFoldDB" id="A0A9W6WY40"/>